<evidence type="ECO:0000256" key="7">
    <source>
        <dbReference type="ARBA" id="ARBA00047368"/>
    </source>
</evidence>
<comment type="similarity">
    <text evidence="3">Belongs to the AIG1 family.</text>
</comment>
<evidence type="ECO:0000256" key="13">
    <source>
        <dbReference type="ARBA" id="ARBA00049221"/>
    </source>
</evidence>
<comment type="subcellular location">
    <subcellularLocation>
        <location evidence="2">Endomembrane system</location>
        <topology evidence="2">Multi-pass membrane protein</topology>
    </subcellularLocation>
</comment>
<protein>
    <submittedName>
        <fullName evidence="19">Androgen-dependent TFPI-regulating protein-like</fullName>
    </submittedName>
</protein>
<evidence type="ECO:0000256" key="8">
    <source>
        <dbReference type="ARBA" id="ARBA00047427"/>
    </source>
</evidence>
<comment type="catalytic activity">
    <reaction evidence="7">
        <text>12-hexadecanoyloxy-octadecanoate + H2O = 12-hydroxyoctadecanoate + hexadecanoate + H(+)</text>
        <dbReference type="Rhea" id="RHEA:52056"/>
        <dbReference type="ChEBI" id="CHEBI:7896"/>
        <dbReference type="ChEBI" id="CHEBI:15377"/>
        <dbReference type="ChEBI" id="CHEBI:15378"/>
        <dbReference type="ChEBI" id="CHEBI:83677"/>
        <dbReference type="ChEBI" id="CHEBI:84201"/>
    </reaction>
    <physiologicalReaction direction="left-to-right" evidence="7">
        <dbReference type="Rhea" id="RHEA:52057"/>
    </physiologicalReaction>
</comment>
<comment type="catalytic activity">
    <reaction evidence="8">
        <text>13-octadecanoyloxy-octadecanoate + H2O = 13-hydroxy-octadecanoate + octadecanoate + H(+)</text>
        <dbReference type="Rhea" id="RHEA:52084"/>
        <dbReference type="ChEBI" id="CHEBI:15377"/>
        <dbReference type="ChEBI" id="CHEBI:15378"/>
        <dbReference type="ChEBI" id="CHEBI:25629"/>
        <dbReference type="ChEBI" id="CHEBI:136304"/>
        <dbReference type="ChEBI" id="CHEBI:136335"/>
    </reaction>
    <physiologicalReaction direction="left-to-right" evidence="8">
        <dbReference type="Rhea" id="RHEA:52085"/>
    </physiologicalReaction>
</comment>
<comment type="catalytic activity">
    <reaction evidence="12">
        <text>9-(9Z-octadecenoyloxy)-octadecanoate + H2O = 9-hydroxy-octadecanoate + (9Z)-octadecenoate + H(+)</text>
        <dbReference type="Rhea" id="RHEA:52048"/>
        <dbReference type="ChEBI" id="CHEBI:15377"/>
        <dbReference type="ChEBI" id="CHEBI:15378"/>
        <dbReference type="ChEBI" id="CHEBI:30823"/>
        <dbReference type="ChEBI" id="CHEBI:136282"/>
        <dbReference type="ChEBI" id="CHEBI:136286"/>
    </reaction>
    <physiologicalReaction direction="left-to-right" evidence="12">
        <dbReference type="Rhea" id="RHEA:52049"/>
    </physiologicalReaction>
</comment>
<organism evidence="18 19">
    <name type="scientific">Parastrongyloides trichosuri</name>
    <name type="common">Possum-specific nematode worm</name>
    <dbReference type="NCBI Taxonomy" id="131310"/>
    <lineage>
        <taxon>Eukaryota</taxon>
        <taxon>Metazoa</taxon>
        <taxon>Ecdysozoa</taxon>
        <taxon>Nematoda</taxon>
        <taxon>Chromadorea</taxon>
        <taxon>Rhabditida</taxon>
        <taxon>Tylenchina</taxon>
        <taxon>Panagrolaimomorpha</taxon>
        <taxon>Strongyloidoidea</taxon>
        <taxon>Strongyloididae</taxon>
        <taxon>Parastrongyloides</taxon>
    </lineage>
</organism>
<evidence type="ECO:0000256" key="17">
    <source>
        <dbReference type="SAM" id="Phobius"/>
    </source>
</evidence>
<keyword evidence="6 17" id="KW-0472">Membrane</keyword>
<keyword evidence="5 17" id="KW-1133">Transmembrane helix</keyword>
<dbReference type="GO" id="GO:0012505">
    <property type="term" value="C:endomembrane system"/>
    <property type="evidence" value="ECO:0007669"/>
    <property type="project" value="UniProtKB-SubCell"/>
</dbReference>
<dbReference type="WBParaSite" id="PTRK_0000261550.1">
    <property type="protein sequence ID" value="PTRK_0000261550.1"/>
    <property type="gene ID" value="PTRK_0000261550"/>
</dbReference>
<keyword evidence="4 17" id="KW-0812">Transmembrane</keyword>
<evidence type="ECO:0000256" key="1">
    <source>
        <dbReference type="ARBA" id="ARBA00000923"/>
    </source>
</evidence>
<dbReference type="PANTHER" id="PTHR10989:SF23">
    <property type="entry name" value="FAR-17A_AIG1-LIKE PROTEIN"/>
    <property type="match status" value="1"/>
</dbReference>
<comment type="catalytic activity">
    <reaction evidence="16">
        <text>12-(9Z-hexadecenoyloxy)-octadecanoate + H2O = 12-hydroxyoctadecanoate + (9Z)-hexadecenoate + H(+)</text>
        <dbReference type="Rhea" id="RHEA:52072"/>
        <dbReference type="ChEBI" id="CHEBI:15377"/>
        <dbReference type="ChEBI" id="CHEBI:15378"/>
        <dbReference type="ChEBI" id="CHEBI:32372"/>
        <dbReference type="ChEBI" id="CHEBI:84201"/>
        <dbReference type="ChEBI" id="CHEBI:136312"/>
    </reaction>
    <physiologicalReaction direction="left-to-right" evidence="16">
        <dbReference type="Rhea" id="RHEA:52073"/>
    </physiologicalReaction>
</comment>
<evidence type="ECO:0000256" key="12">
    <source>
        <dbReference type="ARBA" id="ARBA00048800"/>
    </source>
</evidence>
<dbReference type="PANTHER" id="PTHR10989">
    <property type="entry name" value="ANDROGEN-INDUCED PROTEIN 1-RELATED"/>
    <property type="match status" value="1"/>
</dbReference>
<keyword evidence="18" id="KW-1185">Reference proteome</keyword>
<feature type="transmembrane region" description="Helical" evidence="17">
    <location>
        <begin position="40"/>
        <end position="64"/>
    </location>
</feature>
<feature type="transmembrane region" description="Helical" evidence="17">
    <location>
        <begin position="147"/>
        <end position="167"/>
    </location>
</feature>
<comment type="catalytic activity">
    <reaction evidence="1">
        <text>9-(9Z-hexadecenoyloxy)-octadecanoate + H2O = (9Z)-hexadecenoate + 9-hydroxy-octadecanoate + H(+)</text>
        <dbReference type="Rhea" id="RHEA:52068"/>
        <dbReference type="ChEBI" id="CHEBI:15377"/>
        <dbReference type="ChEBI" id="CHEBI:15378"/>
        <dbReference type="ChEBI" id="CHEBI:32372"/>
        <dbReference type="ChEBI" id="CHEBI:136286"/>
        <dbReference type="ChEBI" id="CHEBI:136309"/>
    </reaction>
    <physiologicalReaction direction="left-to-right" evidence="1">
        <dbReference type="Rhea" id="RHEA:52069"/>
    </physiologicalReaction>
</comment>
<dbReference type="GO" id="GO:0016020">
    <property type="term" value="C:membrane"/>
    <property type="evidence" value="ECO:0007669"/>
    <property type="project" value="InterPro"/>
</dbReference>
<comment type="catalytic activity">
    <reaction evidence="13">
        <text>9-octadecanoyloxy-octadecanoate + H2O = 9-hydroxy-octadecanoate + octadecanoate + H(+)</text>
        <dbReference type="Rhea" id="RHEA:52096"/>
        <dbReference type="ChEBI" id="CHEBI:15377"/>
        <dbReference type="ChEBI" id="CHEBI:15378"/>
        <dbReference type="ChEBI" id="CHEBI:25629"/>
        <dbReference type="ChEBI" id="CHEBI:136286"/>
        <dbReference type="ChEBI" id="CHEBI:136373"/>
    </reaction>
    <physiologicalReaction direction="left-to-right" evidence="13">
        <dbReference type="Rhea" id="RHEA:52097"/>
    </physiologicalReaction>
</comment>
<comment type="catalytic activity">
    <reaction evidence="10">
        <text>12-octadecanoyloxy-octadecanoate + H2O = 12-hydroxyoctadecanoate + octadecanoate + H(+)</text>
        <dbReference type="Rhea" id="RHEA:52080"/>
        <dbReference type="ChEBI" id="CHEBI:15377"/>
        <dbReference type="ChEBI" id="CHEBI:15378"/>
        <dbReference type="ChEBI" id="CHEBI:25629"/>
        <dbReference type="ChEBI" id="CHEBI:84201"/>
        <dbReference type="ChEBI" id="CHEBI:136330"/>
    </reaction>
    <physiologicalReaction direction="left-to-right" evidence="10">
        <dbReference type="Rhea" id="RHEA:52081"/>
    </physiologicalReaction>
</comment>
<evidence type="ECO:0000256" key="5">
    <source>
        <dbReference type="ARBA" id="ARBA00022989"/>
    </source>
</evidence>
<evidence type="ECO:0000256" key="15">
    <source>
        <dbReference type="ARBA" id="ARBA00049322"/>
    </source>
</evidence>
<proteinExistence type="inferred from homology"/>
<comment type="catalytic activity">
    <reaction evidence="15">
        <text>13-(9Z-hexadecenoyloxy)-octadecanoate + H2O = 13-hydroxy-octadecanoate + (9Z)-hexadecenoate + H(+)</text>
        <dbReference type="Rhea" id="RHEA:52076"/>
        <dbReference type="ChEBI" id="CHEBI:15377"/>
        <dbReference type="ChEBI" id="CHEBI:15378"/>
        <dbReference type="ChEBI" id="CHEBI:32372"/>
        <dbReference type="ChEBI" id="CHEBI:136304"/>
        <dbReference type="ChEBI" id="CHEBI:136315"/>
    </reaction>
    <physiologicalReaction direction="left-to-right" evidence="15">
        <dbReference type="Rhea" id="RHEA:52077"/>
    </physiologicalReaction>
</comment>
<evidence type="ECO:0000256" key="2">
    <source>
        <dbReference type="ARBA" id="ARBA00004127"/>
    </source>
</evidence>
<feature type="transmembrane region" description="Helical" evidence="17">
    <location>
        <begin position="76"/>
        <end position="96"/>
    </location>
</feature>
<evidence type="ECO:0000256" key="9">
    <source>
        <dbReference type="ARBA" id="ARBA00047863"/>
    </source>
</evidence>
<evidence type="ECO:0000256" key="11">
    <source>
        <dbReference type="ARBA" id="ARBA00048701"/>
    </source>
</evidence>
<feature type="transmembrane region" description="Helical" evidence="17">
    <location>
        <begin position="179"/>
        <end position="206"/>
    </location>
</feature>
<sequence>MFQNCGIPFFIVNAIIWSFSLYYDIYILTHLYTESWTEKLVMLTNINFLLLTIHSYIILMTIFLPKVKFLTAFRDYTYFTIIFPVAILTCILFWGLYLINPELVMPSWAYQQIPPWINHITHSYPLITVILEIIFTKHQIPSSKRMATFVTMTAFIGYILLLIHFYVKYGIWLYPIFHYISPLLTIIILSSAAVLMISFSNLAIFISSKIHHQNHLKIKRK</sequence>
<dbReference type="Pfam" id="PF04750">
    <property type="entry name" value="Far-17a_AIG1"/>
    <property type="match status" value="1"/>
</dbReference>
<dbReference type="InterPro" id="IPR006838">
    <property type="entry name" value="ADTRP_AIG1"/>
</dbReference>
<accession>A0A0N4Z673</accession>
<evidence type="ECO:0000256" key="10">
    <source>
        <dbReference type="ARBA" id="ARBA00048680"/>
    </source>
</evidence>
<evidence type="ECO:0000256" key="3">
    <source>
        <dbReference type="ARBA" id="ARBA00009300"/>
    </source>
</evidence>
<evidence type="ECO:0000256" key="6">
    <source>
        <dbReference type="ARBA" id="ARBA00023136"/>
    </source>
</evidence>
<evidence type="ECO:0000256" key="16">
    <source>
        <dbReference type="ARBA" id="ARBA00049428"/>
    </source>
</evidence>
<dbReference type="Proteomes" id="UP000038045">
    <property type="component" value="Unplaced"/>
</dbReference>
<comment type="catalytic activity">
    <reaction evidence="14">
        <text>13-(9Z-octadecenoyloxy)-octadecanoate + H2O = 13-hydroxy-octadecanoate + (9Z)-octadecenoate + H(+)</text>
        <dbReference type="Rhea" id="RHEA:52064"/>
        <dbReference type="ChEBI" id="CHEBI:15377"/>
        <dbReference type="ChEBI" id="CHEBI:15378"/>
        <dbReference type="ChEBI" id="CHEBI:30823"/>
        <dbReference type="ChEBI" id="CHEBI:136303"/>
        <dbReference type="ChEBI" id="CHEBI:136304"/>
    </reaction>
    <physiologicalReaction direction="left-to-right" evidence="14">
        <dbReference type="Rhea" id="RHEA:52065"/>
    </physiologicalReaction>
</comment>
<evidence type="ECO:0000256" key="14">
    <source>
        <dbReference type="ARBA" id="ARBA00049296"/>
    </source>
</evidence>
<evidence type="ECO:0000313" key="19">
    <source>
        <dbReference type="WBParaSite" id="PTRK_0000261550.1"/>
    </source>
</evidence>
<feature type="transmembrane region" description="Helical" evidence="17">
    <location>
        <begin position="7"/>
        <end position="28"/>
    </location>
</feature>
<feature type="transmembrane region" description="Helical" evidence="17">
    <location>
        <begin position="116"/>
        <end position="135"/>
    </location>
</feature>
<name>A0A0N4Z673_PARTI</name>
<evidence type="ECO:0000313" key="18">
    <source>
        <dbReference type="Proteomes" id="UP000038045"/>
    </source>
</evidence>
<evidence type="ECO:0000256" key="4">
    <source>
        <dbReference type="ARBA" id="ARBA00022692"/>
    </source>
</evidence>
<comment type="catalytic activity">
    <reaction evidence="9">
        <text>9-hexadecanoyloxy-octadecanoate + H2O = 9-hydroxy-octadecanoate + hexadecanoate + H(+)</text>
        <dbReference type="Rhea" id="RHEA:52052"/>
        <dbReference type="ChEBI" id="CHEBI:7896"/>
        <dbReference type="ChEBI" id="CHEBI:15377"/>
        <dbReference type="ChEBI" id="CHEBI:15378"/>
        <dbReference type="ChEBI" id="CHEBI:83670"/>
        <dbReference type="ChEBI" id="CHEBI:136286"/>
    </reaction>
    <physiologicalReaction direction="left-to-right" evidence="9">
        <dbReference type="Rhea" id="RHEA:52053"/>
    </physiologicalReaction>
</comment>
<reference evidence="19" key="1">
    <citation type="submission" date="2017-02" db="UniProtKB">
        <authorList>
            <consortium name="WormBaseParasite"/>
        </authorList>
    </citation>
    <scope>IDENTIFICATION</scope>
</reference>
<comment type="catalytic activity">
    <reaction evidence="11">
        <text>12-(9Z-octadecenoyloxy)-octadecanoate + H2O = 12-hydroxyoctadecanoate + (9Z)-octadecenoate + H(+)</text>
        <dbReference type="Rhea" id="RHEA:52060"/>
        <dbReference type="ChEBI" id="CHEBI:15377"/>
        <dbReference type="ChEBI" id="CHEBI:15378"/>
        <dbReference type="ChEBI" id="CHEBI:30823"/>
        <dbReference type="ChEBI" id="CHEBI:84201"/>
        <dbReference type="ChEBI" id="CHEBI:136302"/>
    </reaction>
    <physiologicalReaction direction="left-to-right" evidence="11">
        <dbReference type="Rhea" id="RHEA:52061"/>
    </physiologicalReaction>
</comment>
<dbReference type="AlphaFoldDB" id="A0A0N4Z673"/>